<organism evidence="3 4">
    <name type="scientific">Bacillus daqingensis</name>
    <dbReference type="NCBI Taxonomy" id="872396"/>
    <lineage>
        <taxon>Bacteria</taxon>
        <taxon>Bacillati</taxon>
        <taxon>Bacillota</taxon>
        <taxon>Bacilli</taxon>
        <taxon>Bacillales</taxon>
        <taxon>Bacillaceae</taxon>
        <taxon>Bacillus</taxon>
    </lineage>
</organism>
<evidence type="ECO:0000313" key="3">
    <source>
        <dbReference type="EMBL" id="MFC4735830.1"/>
    </source>
</evidence>
<accession>A0ABV9NTR7</accession>
<comment type="function">
    <text evidence="1">May bind long-chain fatty acids, such as palmitate, and may play a role in lipid transport or fatty acid metabolism.</text>
</comment>
<name>A0ABV9NTR7_9BACI</name>
<dbReference type="InterPro" id="IPR003797">
    <property type="entry name" value="DegV"/>
</dbReference>
<dbReference type="SUPFAM" id="SSF82549">
    <property type="entry name" value="DAK1/DegV-like"/>
    <property type="match status" value="1"/>
</dbReference>
<dbReference type="RefSeq" id="WP_377908469.1">
    <property type="nucleotide sequence ID" value="NZ_JBHSGK010000003.1"/>
</dbReference>
<evidence type="ECO:0000313" key="4">
    <source>
        <dbReference type="Proteomes" id="UP001595896"/>
    </source>
</evidence>
<keyword evidence="4" id="KW-1185">Reference proteome</keyword>
<dbReference type="PANTHER" id="PTHR33434:SF8">
    <property type="entry name" value="DEGV DOMAIN-CONTAINING PROTEIN SPR1019"/>
    <property type="match status" value="1"/>
</dbReference>
<gene>
    <name evidence="3" type="ORF">ACFO4L_04445</name>
</gene>
<evidence type="ECO:0000256" key="1">
    <source>
        <dbReference type="ARBA" id="ARBA00003238"/>
    </source>
</evidence>
<dbReference type="NCBIfam" id="TIGR00762">
    <property type="entry name" value="DegV"/>
    <property type="match status" value="1"/>
</dbReference>
<dbReference type="Pfam" id="PF02645">
    <property type="entry name" value="DegV"/>
    <property type="match status" value="1"/>
</dbReference>
<dbReference type="InterPro" id="IPR050270">
    <property type="entry name" value="DegV_domain_contain"/>
</dbReference>
<dbReference type="EMBL" id="JBHSGK010000003">
    <property type="protein sequence ID" value="MFC4735830.1"/>
    <property type="molecule type" value="Genomic_DNA"/>
</dbReference>
<protein>
    <submittedName>
        <fullName evidence="3">DegV family protein</fullName>
    </submittedName>
</protein>
<dbReference type="Gene3D" id="3.40.50.10170">
    <property type="match status" value="1"/>
</dbReference>
<dbReference type="PROSITE" id="PS51482">
    <property type="entry name" value="DEGV"/>
    <property type="match status" value="1"/>
</dbReference>
<proteinExistence type="predicted"/>
<reference evidence="4" key="1">
    <citation type="journal article" date="2019" name="Int. J. Syst. Evol. Microbiol.">
        <title>The Global Catalogue of Microorganisms (GCM) 10K type strain sequencing project: providing services to taxonomists for standard genome sequencing and annotation.</title>
        <authorList>
            <consortium name="The Broad Institute Genomics Platform"/>
            <consortium name="The Broad Institute Genome Sequencing Center for Infectious Disease"/>
            <person name="Wu L."/>
            <person name="Ma J."/>
        </authorList>
    </citation>
    <scope>NUCLEOTIDE SEQUENCE [LARGE SCALE GENOMIC DNA]</scope>
    <source>
        <strain evidence="4">JCM 12165</strain>
    </source>
</reference>
<dbReference type="PANTHER" id="PTHR33434">
    <property type="entry name" value="DEGV DOMAIN-CONTAINING PROTEIN DR_1986-RELATED"/>
    <property type="match status" value="1"/>
</dbReference>
<comment type="caution">
    <text evidence="3">The sequence shown here is derived from an EMBL/GenBank/DDBJ whole genome shotgun (WGS) entry which is preliminary data.</text>
</comment>
<dbReference type="Gene3D" id="3.30.1180.10">
    <property type="match status" value="1"/>
</dbReference>
<dbReference type="InterPro" id="IPR043168">
    <property type="entry name" value="DegV_C"/>
</dbReference>
<evidence type="ECO:0000256" key="2">
    <source>
        <dbReference type="ARBA" id="ARBA00023121"/>
    </source>
</evidence>
<keyword evidence="2" id="KW-0446">Lipid-binding</keyword>
<sequence>MTKVKIVTDSTVDLPADEMKTLSVTVVPLTVTIDGKSYQDGVDITAKEFLQKLKQSDDIPKSSQPAAGEFKRIYDELGADGSEVISIHMSSGMSGTYQSAVQAAEMTNTTVHTVDSAFISIALSFQVKEAAELAEKENGVEEILDRLEQVRKRTSLYIMVDTLEYLVKGGRIGRGRALVGSLLKIKPIASLQDGVYTPVSKVRTYSQMIKQMKQQLEQDCQHASIKGIGIAQAGAEKLAGDLKQSLSGLDVPESFPIVDTTPIISTHTGPGALALMYYTEERSGHEEDSR</sequence>
<dbReference type="Proteomes" id="UP001595896">
    <property type="component" value="Unassembled WGS sequence"/>
</dbReference>